<name>A0A8S9ZRV1_9BILA</name>
<organism evidence="1 2">
    <name type="scientific">Meloidogyne graminicola</name>
    <dbReference type="NCBI Taxonomy" id="189291"/>
    <lineage>
        <taxon>Eukaryota</taxon>
        <taxon>Metazoa</taxon>
        <taxon>Ecdysozoa</taxon>
        <taxon>Nematoda</taxon>
        <taxon>Chromadorea</taxon>
        <taxon>Rhabditida</taxon>
        <taxon>Tylenchina</taxon>
        <taxon>Tylenchomorpha</taxon>
        <taxon>Tylenchoidea</taxon>
        <taxon>Meloidogynidae</taxon>
        <taxon>Meloidogyninae</taxon>
        <taxon>Meloidogyne</taxon>
    </lineage>
</organism>
<gene>
    <name evidence="1" type="ORF">Mgra_00004576</name>
</gene>
<dbReference type="AlphaFoldDB" id="A0A8S9ZRV1"/>
<dbReference type="EMBL" id="JABEBT010000035">
    <property type="protein sequence ID" value="KAF7635996.1"/>
    <property type="molecule type" value="Genomic_DNA"/>
</dbReference>
<protein>
    <submittedName>
        <fullName evidence="1">Uncharacterized protein</fullName>
    </submittedName>
</protein>
<evidence type="ECO:0000313" key="1">
    <source>
        <dbReference type="EMBL" id="KAF7635996.1"/>
    </source>
</evidence>
<evidence type="ECO:0000313" key="2">
    <source>
        <dbReference type="Proteomes" id="UP000605970"/>
    </source>
</evidence>
<keyword evidence="2" id="KW-1185">Reference proteome</keyword>
<reference evidence="1" key="1">
    <citation type="journal article" date="2020" name="Ecol. Evol.">
        <title>Genome structure and content of the rice root-knot nematode (Meloidogyne graminicola).</title>
        <authorList>
            <person name="Phan N.T."/>
            <person name="Danchin E.G.J."/>
            <person name="Klopp C."/>
            <person name="Perfus-Barbeoch L."/>
            <person name="Kozlowski D.K."/>
            <person name="Koutsovoulos G.D."/>
            <person name="Lopez-Roques C."/>
            <person name="Bouchez O."/>
            <person name="Zahm M."/>
            <person name="Besnard G."/>
            <person name="Bellafiore S."/>
        </authorList>
    </citation>
    <scope>NUCLEOTIDE SEQUENCE</scope>
    <source>
        <strain evidence="1">VN-18</strain>
    </source>
</reference>
<proteinExistence type="predicted"/>
<sequence length="63" mass="7530">MLNITLTKFRFNLKKNYFIMKINQLSKYKKTTHQDCLLLTNLILKPIKQKNNRKTCSSTKIII</sequence>
<dbReference type="Proteomes" id="UP000605970">
    <property type="component" value="Unassembled WGS sequence"/>
</dbReference>
<comment type="caution">
    <text evidence="1">The sequence shown here is derived from an EMBL/GenBank/DDBJ whole genome shotgun (WGS) entry which is preliminary data.</text>
</comment>
<accession>A0A8S9ZRV1</accession>